<organism evidence="1 2">
    <name type="scientific">Streptomyces cyaneochromogenes</name>
    <dbReference type="NCBI Taxonomy" id="2496836"/>
    <lineage>
        <taxon>Bacteria</taxon>
        <taxon>Bacillati</taxon>
        <taxon>Actinomycetota</taxon>
        <taxon>Actinomycetes</taxon>
        <taxon>Kitasatosporales</taxon>
        <taxon>Streptomycetaceae</taxon>
        <taxon>Streptomyces</taxon>
    </lineage>
</organism>
<evidence type="ECO:0000313" key="1">
    <source>
        <dbReference type="EMBL" id="AZQ35873.1"/>
    </source>
</evidence>
<reference evidence="1 2" key="1">
    <citation type="journal article" date="2019" name="Int. J. Syst. Evol. Microbiol.">
        <title>Streptomyces cyaneochromogenes sp. nov., a blue pigment-producing actinomycete from manganese-contaminated soil.</title>
        <authorList>
            <person name="Tang X."/>
            <person name="Zhao J."/>
            <person name="Li K."/>
            <person name="Chen Z."/>
            <person name="Sun Y."/>
            <person name="Gao J."/>
        </authorList>
    </citation>
    <scope>NUCLEOTIDE SEQUENCE [LARGE SCALE GENOMIC DNA]</scope>
    <source>
        <strain evidence="1 2">MK-45</strain>
    </source>
</reference>
<dbReference type="AlphaFoldDB" id="A0A3S9M9U6"/>
<gene>
    <name evidence="1" type="ORF">EJ357_22265</name>
</gene>
<dbReference type="RefSeq" id="WP_126393341.1">
    <property type="nucleotide sequence ID" value="NZ_CP034539.1"/>
</dbReference>
<sequence>MKNSLLQGGTGRRNRVLAAVAVTAAAAALGVSMFGGGTVDRPDRPGGDLAEQLDALRGANDLVRATTEDVGRDPALYPTAYGRLEAALPTSSSRSAEPIPQIRPRALADLARTELLDTPAWRAHYVCLSLTGARKADAATVLQRAGIREKAENEALAYLRAPDKEDDALTSLATRAAFLQTLTCLGRDDEVSRAGLDRLAADTERAAEPVPVLYAVDALRSVGVRAHAARALRDADELLKTDCSRLDPMQRGALALLRGRVAEHTRSCLLPALKDSDTQTRWVARRALTLGAAKSSGPLPAPVGSIRADGLVAKSPAQLGTLTATYNAARALTASAQQEQAPDWLTKRLKQLGSDPELDPSDRVLLAMTCHRLTLACGPQADKGVKEAAALTPPARLTTENQRSWYGAMAARAEFRLGCRRTSVELPKEEDSTLSSRSLHIVVVLADAGCAAQAQRLTEGTDLVAQARKALREGNVLTASDAVQAALASDQNIPQSLWDEIPGLLERYRDAKYPDLYAVSPGVAASADATRAAYYLLA</sequence>
<proteinExistence type="predicted"/>
<dbReference type="KEGG" id="scya:EJ357_22265"/>
<accession>A0A3S9M9U6</accession>
<dbReference type="OrthoDB" id="3978529at2"/>
<protein>
    <submittedName>
        <fullName evidence="1">Uncharacterized protein</fullName>
    </submittedName>
</protein>
<name>A0A3S9M9U6_9ACTN</name>
<keyword evidence="2" id="KW-1185">Reference proteome</keyword>
<dbReference type="EMBL" id="CP034539">
    <property type="protein sequence ID" value="AZQ35873.1"/>
    <property type="molecule type" value="Genomic_DNA"/>
</dbReference>
<dbReference type="Proteomes" id="UP000280298">
    <property type="component" value="Chromosome"/>
</dbReference>
<evidence type="ECO:0000313" key="2">
    <source>
        <dbReference type="Proteomes" id="UP000280298"/>
    </source>
</evidence>